<evidence type="ECO:0000256" key="12">
    <source>
        <dbReference type="RuleBase" id="RU004466"/>
    </source>
</evidence>
<dbReference type="GO" id="GO:0046872">
    <property type="term" value="F:metal ion binding"/>
    <property type="evidence" value="ECO:0007669"/>
    <property type="project" value="UniProtKB-KW"/>
</dbReference>
<evidence type="ECO:0000256" key="4">
    <source>
        <dbReference type="ARBA" id="ARBA00015100"/>
    </source>
</evidence>
<reference evidence="13" key="1">
    <citation type="submission" date="2015-09" db="EMBL/GenBank/DDBJ databases">
        <authorList>
            <consortium name="Pathogen Informatics"/>
        </authorList>
    </citation>
    <scope>NUCLEOTIDE SEQUENCE</scope>
    <source>
        <strain evidence="13">2789STDY5834896</strain>
    </source>
</reference>
<dbReference type="EC" id="2.5.1.10" evidence="3"/>
<dbReference type="GO" id="GO:0005737">
    <property type="term" value="C:cytoplasm"/>
    <property type="evidence" value="ECO:0007669"/>
    <property type="project" value="UniProtKB-ARBA"/>
</dbReference>
<name>A0A1C6GQ27_9FIRM</name>
<dbReference type="PANTHER" id="PTHR43281:SF1">
    <property type="entry name" value="FARNESYL DIPHOSPHATE SYNTHASE"/>
    <property type="match status" value="1"/>
</dbReference>
<dbReference type="SFLD" id="SFLDS00005">
    <property type="entry name" value="Isoprenoid_Synthase_Type_I"/>
    <property type="match status" value="1"/>
</dbReference>
<dbReference type="InterPro" id="IPR008949">
    <property type="entry name" value="Isoprenoid_synthase_dom_sf"/>
</dbReference>
<dbReference type="Pfam" id="PF00348">
    <property type="entry name" value="polyprenyl_synt"/>
    <property type="match status" value="1"/>
</dbReference>
<evidence type="ECO:0000256" key="6">
    <source>
        <dbReference type="ARBA" id="ARBA00022723"/>
    </source>
</evidence>
<dbReference type="CDD" id="cd00685">
    <property type="entry name" value="Trans_IPPS_HT"/>
    <property type="match status" value="1"/>
</dbReference>
<proteinExistence type="inferred from homology"/>
<evidence type="ECO:0000313" key="13">
    <source>
        <dbReference type="EMBL" id="SCJ47421.1"/>
    </source>
</evidence>
<dbReference type="NCBIfam" id="NF045485">
    <property type="entry name" value="FPPsyn"/>
    <property type="match status" value="1"/>
</dbReference>
<dbReference type="AlphaFoldDB" id="A0A1C6GQ27"/>
<dbReference type="SUPFAM" id="SSF48576">
    <property type="entry name" value="Terpenoid synthases"/>
    <property type="match status" value="1"/>
</dbReference>
<evidence type="ECO:0000256" key="5">
    <source>
        <dbReference type="ARBA" id="ARBA00022679"/>
    </source>
</evidence>
<evidence type="ECO:0000256" key="3">
    <source>
        <dbReference type="ARBA" id="ARBA00012439"/>
    </source>
</evidence>
<dbReference type="PROSITE" id="PS00444">
    <property type="entry name" value="POLYPRENYL_SYNTHASE_2"/>
    <property type="match status" value="1"/>
</dbReference>
<evidence type="ECO:0000256" key="9">
    <source>
        <dbReference type="ARBA" id="ARBA00032380"/>
    </source>
</evidence>
<evidence type="ECO:0000256" key="11">
    <source>
        <dbReference type="ARBA" id="ARBA00049399"/>
    </source>
</evidence>
<accession>A0A1C6GQ27</accession>
<organism evidence="13">
    <name type="scientific">uncultured Anaerotruncus sp</name>
    <dbReference type="NCBI Taxonomy" id="905011"/>
    <lineage>
        <taxon>Bacteria</taxon>
        <taxon>Bacillati</taxon>
        <taxon>Bacillota</taxon>
        <taxon>Clostridia</taxon>
        <taxon>Eubacteriales</taxon>
        <taxon>Oscillospiraceae</taxon>
        <taxon>Anaerotruncus</taxon>
        <taxon>environmental samples</taxon>
    </lineage>
</organism>
<dbReference type="InterPro" id="IPR053378">
    <property type="entry name" value="Prenyl_diphosphate_synthase"/>
</dbReference>
<dbReference type="InterPro" id="IPR000092">
    <property type="entry name" value="Polyprenyl_synt"/>
</dbReference>
<dbReference type="GO" id="GO:0004337">
    <property type="term" value="F:(2E,6E)-farnesyl diphosphate synthase activity"/>
    <property type="evidence" value="ECO:0007669"/>
    <property type="project" value="UniProtKB-EC"/>
</dbReference>
<comment type="cofactor">
    <cofactor evidence="1">
        <name>Mg(2+)</name>
        <dbReference type="ChEBI" id="CHEBI:18420"/>
    </cofactor>
</comment>
<evidence type="ECO:0000256" key="2">
    <source>
        <dbReference type="ARBA" id="ARBA00006706"/>
    </source>
</evidence>
<protein>
    <recommendedName>
        <fullName evidence="4">Farnesyl diphosphate synthase</fullName>
        <ecNumber evidence="3">2.5.1.10</ecNumber>
    </recommendedName>
    <alternativeName>
        <fullName evidence="10">(2E,6E)-farnesyl diphosphate synthase</fullName>
    </alternativeName>
    <alternativeName>
        <fullName evidence="9">Geranyltranstransferase</fullName>
    </alternativeName>
</protein>
<dbReference type="SFLD" id="SFLDG01017">
    <property type="entry name" value="Polyprenyl_Transferase_Like"/>
    <property type="match status" value="1"/>
</dbReference>
<evidence type="ECO:0000256" key="7">
    <source>
        <dbReference type="ARBA" id="ARBA00022842"/>
    </source>
</evidence>
<dbReference type="PROSITE" id="PS00723">
    <property type="entry name" value="POLYPRENYL_SYNTHASE_1"/>
    <property type="match status" value="1"/>
</dbReference>
<dbReference type="Gene3D" id="1.10.600.10">
    <property type="entry name" value="Farnesyl Diphosphate Synthase"/>
    <property type="match status" value="1"/>
</dbReference>
<evidence type="ECO:0000256" key="10">
    <source>
        <dbReference type="ARBA" id="ARBA00032873"/>
    </source>
</evidence>
<keyword evidence="5 12" id="KW-0808">Transferase</keyword>
<dbReference type="FunFam" id="1.10.600.10:FF:000001">
    <property type="entry name" value="Geranylgeranyl diphosphate synthase"/>
    <property type="match status" value="1"/>
</dbReference>
<evidence type="ECO:0000256" key="1">
    <source>
        <dbReference type="ARBA" id="ARBA00001946"/>
    </source>
</evidence>
<dbReference type="PANTHER" id="PTHR43281">
    <property type="entry name" value="FARNESYL DIPHOSPHATE SYNTHASE"/>
    <property type="match status" value="1"/>
</dbReference>
<gene>
    <name evidence="13" type="ORF">SAMEA3545359_00487</name>
</gene>
<dbReference type="GO" id="GO:0016114">
    <property type="term" value="P:terpenoid biosynthetic process"/>
    <property type="evidence" value="ECO:0007669"/>
    <property type="project" value="UniProtKB-ARBA"/>
</dbReference>
<keyword evidence="6" id="KW-0479">Metal-binding</keyword>
<comment type="catalytic activity">
    <reaction evidence="11">
        <text>isopentenyl diphosphate + (2E)-geranyl diphosphate = (2E,6E)-farnesyl diphosphate + diphosphate</text>
        <dbReference type="Rhea" id="RHEA:19361"/>
        <dbReference type="ChEBI" id="CHEBI:33019"/>
        <dbReference type="ChEBI" id="CHEBI:58057"/>
        <dbReference type="ChEBI" id="CHEBI:128769"/>
        <dbReference type="ChEBI" id="CHEBI:175763"/>
        <dbReference type="EC" id="2.5.1.10"/>
    </reaction>
</comment>
<comment type="similarity">
    <text evidence="2 12">Belongs to the FPP/GGPP synthase family.</text>
</comment>
<dbReference type="EMBL" id="FMHG01000001">
    <property type="protein sequence ID" value="SCJ47421.1"/>
    <property type="molecule type" value="Genomic_DNA"/>
</dbReference>
<evidence type="ECO:0000256" key="8">
    <source>
        <dbReference type="ARBA" id="ARBA00023229"/>
    </source>
</evidence>
<dbReference type="InterPro" id="IPR033749">
    <property type="entry name" value="Polyprenyl_synt_CS"/>
</dbReference>
<keyword evidence="8" id="KW-0414">Isoprene biosynthesis</keyword>
<keyword evidence="7" id="KW-0460">Magnesium</keyword>
<sequence>MDFDTITKTDLDLLEVYLRGSISAGSPLYRDVIDAMNYSLLSGGKRVRALFCMEVCRALGGTVEAALPFAAAVEMVHAYSLIHDDLPCMDDDDLRRGKPSNHKVFGEANALLAGDGLLTHAFYTLATSDTGARQGLLAVKLLAEAAGCHGMIGGQVIDLGWENRDTPAEVLEQMHRLKTGALIAVAAQLGAVAAGHTGDEELEILGDFARKVGLAFQIVDDILDATGDEQKLGKPIGSDAQQGKTTFITLYGLERSQEAVRQLTSDAIEKLYQVVAPESGKYLASLCWRLTDREN</sequence>